<evidence type="ECO:0000313" key="2">
    <source>
        <dbReference type="EMBL" id="EMD90419.1"/>
    </source>
</evidence>
<reference evidence="1" key="2">
    <citation type="submission" date="2012-06" db="EMBL/GenBank/DDBJ databases">
        <title>Comparative genome structure, secondary metabolite and effector coding capacity across Cochliobolus pathogens.</title>
        <authorList>
            <consortium name="US DOE Joint Genome Institute (JGI-PGF)"/>
            <person name="Condon B.J."/>
            <person name="Leng Y."/>
            <person name="Wu D."/>
            <person name="Bushley K.E."/>
            <person name="Ohm R.A."/>
            <person name="Otillar R."/>
            <person name="Martin J."/>
            <person name="Schackwitz W."/>
            <person name="Grimwood J."/>
            <person name="MohdZainudin N."/>
            <person name="Xue C."/>
            <person name="Wang R."/>
            <person name="Dhillon B."/>
            <person name="Tu Z.J."/>
            <person name="Steffenson B.J."/>
            <person name="Salamov A."/>
            <person name="Sun H."/>
            <person name="Lowry S."/>
            <person name="LaButti K."/>
            <person name="Han J."/>
            <person name="Copeland A."/>
            <person name="Lindquist E."/>
            <person name="Lucas S."/>
            <person name="Barry K."/>
            <person name="Schmutz J."/>
            <person name="Baker S."/>
            <person name="Grigoriev I.V."/>
            <person name="Zhong S."/>
            <person name="Turgeon B.G."/>
        </authorList>
    </citation>
    <scope>NUCLEOTIDE SEQUENCE</scope>
    <source>
        <strain evidence="1">C5</strain>
    </source>
</reference>
<dbReference type="HOGENOM" id="CLU_496189_0_0_1"/>
<gene>
    <name evidence="2" type="ORF">COCHEDRAFT_1157432</name>
    <name evidence="1" type="ORF">COCHEDRAFT_1161272</name>
</gene>
<accession>M2TG42</accession>
<evidence type="ECO:0000313" key="3">
    <source>
        <dbReference type="Proteomes" id="UP000016936"/>
    </source>
</evidence>
<dbReference type="EMBL" id="KB445578">
    <property type="protein sequence ID" value="EMD90419.1"/>
    <property type="molecule type" value="Genomic_DNA"/>
</dbReference>
<dbReference type="OrthoDB" id="3932667at2759"/>
<proteinExistence type="predicted"/>
<sequence length="489" mass="55263">MTGTQDFVGEPFLADIQIPASLCGEIIRERVSCYRRTRVLPNQLTPCTFEDRERYRQTVEDCPMGACNRTHGFYNRENGLFDKFLALVHTLEHAKALAFSFGSADGVENRLETSETKLGSSGYPTTKDMPDQFKPPTSKEMCEYALHPLFITLLAFHYGGPINAAFSIHDHERKSPEDTSEDNMTLYREDNEGRIFNGIRITVVWETCKDKTKGSLERHTVFLAGETTPRPLVSLCAQEQDCGDSPVVIIYDSRCACLYYDGEDPGAVRHSISFDFHLKTISNEDLELLSTPPQLRSRPGLSLAELITRFPVMDYVTHFHNLLFDTEVPKATLARLSNIIEMAGKLRHMLLDIPRAVNNTYLIAVYPSFASFREKVAQRARLYLLTTPNAMLFPESSIQETIENARQLIRGFPEELISKRIRHYDSTLTRNPYTYEDLLPTSKIQSLVGALNAGYLKLIGVGFVHESVCLYSMSALAPAFGRAINKPKY</sequence>
<organism evidence="1 3">
    <name type="scientific">Cochliobolus heterostrophus (strain C5 / ATCC 48332 / race O)</name>
    <name type="common">Southern corn leaf blight fungus</name>
    <name type="synonym">Bipolaris maydis</name>
    <dbReference type="NCBI Taxonomy" id="701091"/>
    <lineage>
        <taxon>Eukaryota</taxon>
        <taxon>Fungi</taxon>
        <taxon>Dikarya</taxon>
        <taxon>Ascomycota</taxon>
        <taxon>Pezizomycotina</taxon>
        <taxon>Dothideomycetes</taxon>
        <taxon>Pleosporomycetidae</taxon>
        <taxon>Pleosporales</taxon>
        <taxon>Pleosporineae</taxon>
        <taxon>Pleosporaceae</taxon>
        <taxon>Bipolaris</taxon>
    </lineage>
</organism>
<evidence type="ECO:0000313" key="1">
    <source>
        <dbReference type="EMBL" id="EMD85469.1"/>
    </source>
</evidence>
<dbReference type="Proteomes" id="UP000016936">
    <property type="component" value="Unassembled WGS sequence"/>
</dbReference>
<protein>
    <submittedName>
        <fullName evidence="1">Uncharacterized protein</fullName>
    </submittedName>
</protein>
<keyword evidence="3" id="KW-1185">Reference proteome</keyword>
<reference evidence="3" key="3">
    <citation type="journal article" date="2013" name="PLoS Genet.">
        <title>Comparative genome structure, secondary metabolite, and effector coding capacity across Cochliobolus pathogens.</title>
        <authorList>
            <person name="Condon B.J."/>
            <person name="Leng Y."/>
            <person name="Wu D."/>
            <person name="Bushley K.E."/>
            <person name="Ohm R.A."/>
            <person name="Otillar R."/>
            <person name="Martin J."/>
            <person name="Schackwitz W."/>
            <person name="Grimwood J."/>
            <person name="MohdZainudin N."/>
            <person name="Xue C."/>
            <person name="Wang R."/>
            <person name="Manning V.A."/>
            <person name="Dhillon B."/>
            <person name="Tu Z.J."/>
            <person name="Steffenson B.J."/>
            <person name="Salamov A."/>
            <person name="Sun H."/>
            <person name="Lowry S."/>
            <person name="LaButti K."/>
            <person name="Han J."/>
            <person name="Copeland A."/>
            <person name="Lindquist E."/>
            <person name="Barry K."/>
            <person name="Schmutz J."/>
            <person name="Baker S.E."/>
            <person name="Ciuffetti L.M."/>
            <person name="Grigoriev I.V."/>
            <person name="Zhong S."/>
            <person name="Turgeon B.G."/>
        </authorList>
    </citation>
    <scope>NUCLEOTIDE SEQUENCE [LARGE SCALE GENOMIC DNA]</scope>
    <source>
        <strain evidence="3">C5 / ATCC 48332 / race O</strain>
    </source>
</reference>
<reference evidence="1 3" key="1">
    <citation type="journal article" date="2012" name="PLoS Pathog.">
        <title>Diverse lifestyles and strategies of plant pathogenesis encoded in the genomes of eighteen Dothideomycetes fungi.</title>
        <authorList>
            <person name="Ohm R.A."/>
            <person name="Feau N."/>
            <person name="Henrissat B."/>
            <person name="Schoch C.L."/>
            <person name="Horwitz B.A."/>
            <person name="Barry K.W."/>
            <person name="Condon B.J."/>
            <person name="Copeland A.C."/>
            <person name="Dhillon B."/>
            <person name="Glaser F."/>
            <person name="Hesse C.N."/>
            <person name="Kosti I."/>
            <person name="LaButti K."/>
            <person name="Lindquist E.A."/>
            <person name="Lucas S."/>
            <person name="Salamov A.A."/>
            <person name="Bradshaw R.E."/>
            <person name="Ciuffetti L."/>
            <person name="Hamelin R.C."/>
            <person name="Kema G.H.J."/>
            <person name="Lawrence C."/>
            <person name="Scott J.A."/>
            <person name="Spatafora J.W."/>
            <person name="Turgeon B.G."/>
            <person name="de Wit P.J.G.M."/>
            <person name="Zhong S."/>
            <person name="Goodwin S.B."/>
            <person name="Grigoriev I.V."/>
        </authorList>
    </citation>
    <scope>NUCLEOTIDE SEQUENCE [LARGE SCALE GENOMIC DNA]</scope>
    <source>
        <strain evidence="1">C5</strain>
        <strain evidence="3">C5 / ATCC 48332 / race O</strain>
    </source>
</reference>
<dbReference type="AlphaFoldDB" id="M2TG42"/>
<name>M2TG42_COCH5</name>
<dbReference type="EMBL" id="KB445588">
    <property type="protein sequence ID" value="EMD85469.1"/>
    <property type="molecule type" value="Genomic_DNA"/>
</dbReference>